<dbReference type="PANTHER" id="PTHR31378:SF14">
    <property type="entry name" value="EGF-LIKE DOMAIN-CONTAINING PROTEIN"/>
    <property type="match status" value="1"/>
</dbReference>
<feature type="disulfide bond" evidence="1">
    <location>
        <begin position="984"/>
        <end position="993"/>
    </location>
</feature>
<keyword evidence="7" id="KW-1185">Reference proteome</keyword>
<evidence type="ECO:0000256" key="1">
    <source>
        <dbReference type="PROSITE-ProRule" id="PRU00076"/>
    </source>
</evidence>
<keyword evidence="3" id="KW-0732">Signal</keyword>
<dbReference type="PROSITE" id="PS00022">
    <property type="entry name" value="EGF_1"/>
    <property type="match status" value="1"/>
</dbReference>
<dbReference type="PANTHER" id="PTHR31378">
    <property type="entry name" value="EGF-LIKE DOMAIN-CONTAINING PROTEIN-RELATED-RELATED"/>
    <property type="match status" value="1"/>
</dbReference>
<keyword evidence="1" id="KW-1015">Disulfide bond</keyword>
<dbReference type="RefSeq" id="XP_004367414.1">
    <property type="nucleotide sequence ID" value="XM_004367357.1"/>
</dbReference>
<dbReference type="PROSITE" id="PS01186">
    <property type="entry name" value="EGF_2"/>
    <property type="match status" value="1"/>
</dbReference>
<evidence type="ECO:0000259" key="5">
    <source>
        <dbReference type="PROSITE" id="PS50041"/>
    </source>
</evidence>
<dbReference type="CDD" id="cd00603">
    <property type="entry name" value="IPT_PCSR"/>
    <property type="match status" value="1"/>
</dbReference>
<feature type="domain" description="EGF-like" evidence="4">
    <location>
        <begin position="960"/>
        <end position="994"/>
    </location>
</feature>
<dbReference type="InterPro" id="IPR002049">
    <property type="entry name" value="LE_dom"/>
</dbReference>
<keyword evidence="2" id="KW-0812">Transmembrane</keyword>
<gene>
    <name evidence="6" type="ORF">DFA_07555</name>
</gene>
<dbReference type="InterPro" id="IPR054484">
    <property type="entry name" value="ComC_SSD"/>
</dbReference>
<evidence type="ECO:0000313" key="7">
    <source>
        <dbReference type="Proteomes" id="UP000007797"/>
    </source>
</evidence>
<dbReference type="KEGG" id="dfa:DFA_07555"/>
<feature type="signal peptide" evidence="3">
    <location>
        <begin position="1"/>
        <end position="33"/>
    </location>
</feature>
<dbReference type="InterPro" id="IPR016187">
    <property type="entry name" value="CTDL_fold"/>
</dbReference>
<dbReference type="Gene3D" id="2.60.40.10">
    <property type="entry name" value="Immunoglobulins"/>
    <property type="match status" value="2"/>
</dbReference>
<dbReference type="InterPro" id="IPR014756">
    <property type="entry name" value="Ig_E-set"/>
</dbReference>
<protein>
    <submittedName>
        <fullName evidence="6">EGF-like domain-containing protein</fullName>
    </submittedName>
</protein>
<dbReference type="CDD" id="cd00055">
    <property type="entry name" value="EGF_Lam"/>
    <property type="match status" value="1"/>
</dbReference>
<dbReference type="Gene3D" id="3.10.100.10">
    <property type="entry name" value="Mannose-Binding Protein A, subunit A"/>
    <property type="match status" value="1"/>
</dbReference>
<dbReference type="Pfam" id="PF22933">
    <property type="entry name" value="ComC_SSD"/>
    <property type="match status" value="1"/>
</dbReference>
<comment type="caution">
    <text evidence="1">Lacks conserved residue(s) required for the propagation of feature annotation.</text>
</comment>
<sequence length="1306" mass="141938">MIKTSGSKIGSSSPLIVSSLLLLLIFFFQNVESQQQFEYNDHYYVYQPAAVSYSTAQTICRQSTYGGLAGYLVTITSELEWRFVMDKVFPQNTGTDVRAWLSGSAKNDFSLWSYDDGPEAGFLFYDLYQDRCYTHCPWSFAQPNNLVNNNYLNVVVRDGRYDSWDGNPLDYTNTGYICEFGGLYEPALKPALAQDNVIKVSNVLGSYVPSVNSTTTLRFARLGTNDTSPKNVFSCNLKSGDAFGQSTCSITPNSGVFNVTIIGPTNTTHSIYQFQPPYVAYIYPPTISKPLLTIVGSNFGNNVDLNSINIKFSKQNYPCNGLNWFQDYSMVLVCTPSMSLQAFALTLLPITITINNVTWGARKVPWYYEPTQQFYAYYGSGADLNNALKIVNNTMMRNTLAHLGLMYDQSMFSIATSINAYYVISDPAKTIPYSYWVPAVPPTAGGGGGGGSNSWKWSYGPKNGQATTSYSPVAPPTPAQGSILVFNALNGQFTTTVTSGVGGYYTFMEFGNVAPTWKNNASTVYSLTSGSNITLATLNDGHLFSSVTISSQTVTLQRQYVPPFGSPSIQTPPFYGGPYLLSFSVDGVVATGVQYLQYLPLTITNITRISILGGKVTVTGTNFYTDPSLLTVKLQTLDGSVTLPTGTMVVPHTQFEVQVPPFTSAGLCTVSVSLGGSSQIASTYLQVVNPAITEISVAFGPTPKLILTGVGFQILTIPPVIMFGNGPGTGTGQINQTQLLSYSDTEIEAYIPYEARQGNFSVAVGPLTSQLSIITLSPYIMSVGPSPSITGGSSITVTGRFLANTDTSGTPLNLGLSVSKNGIPPYSVNCTSVQGAPLYQLECPIAAGTGSFNATLVYSSIFTFKYQLNYQYPTIDLVSSIDSNSTGLVSIVGSSFASVGVSVLIGNTSCSDVSVFNSTYLTCTLNAVNSNLSNTNGMALPVRVEVDGLVTTKNMFFFNIYKLCLPQCDSQHGTCNNKTGRCDCQSGYTGYNCSTLIDNGDGEGEVIVKPPVIGESGNSFIPGTGYNFSVSLSYLREVDMDNQPIKTLPMSDIKWTNRSSLPFNSSTTTSSSIASKERFEGHFPNDTCSVQLDLTIFSKETIIYFAGEPITMPTNSIKYEITIYNWTFSGQVNSLEAIYSAITDKQTEYQCEDQETSFLNDQNDNISWFEIYAGGATMHAKFADRVIVDDRYYTSRVSILPSNDQLYNLLKDQQQQQQNNAFQVLAAITVPNFANQAIIDPNFGSLIKFNSNDCGSEKNQWKVPVIVVCSVVGAAALICITIFIVKKNYTLRKIAMHIKMSARSSS</sequence>
<dbReference type="Proteomes" id="UP000007797">
    <property type="component" value="Unassembled WGS sequence"/>
</dbReference>
<keyword evidence="2" id="KW-1133">Transmembrane helix</keyword>
<dbReference type="SUPFAM" id="SSF81296">
    <property type="entry name" value="E set domains"/>
    <property type="match status" value="1"/>
</dbReference>
<dbReference type="PROSITE" id="PS50026">
    <property type="entry name" value="EGF_3"/>
    <property type="match status" value="1"/>
</dbReference>
<organism evidence="6 7">
    <name type="scientific">Cavenderia fasciculata</name>
    <name type="common">Slime mold</name>
    <name type="synonym">Dictyostelium fasciculatum</name>
    <dbReference type="NCBI Taxonomy" id="261658"/>
    <lineage>
        <taxon>Eukaryota</taxon>
        <taxon>Amoebozoa</taxon>
        <taxon>Evosea</taxon>
        <taxon>Eumycetozoa</taxon>
        <taxon>Dictyostelia</taxon>
        <taxon>Acytosteliales</taxon>
        <taxon>Cavenderiaceae</taxon>
        <taxon>Cavenderia</taxon>
    </lineage>
</organism>
<dbReference type="InterPro" id="IPR016186">
    <property type="entry name" value="C-type_lectin-like/link_sf"/>
</dbReference>
<evidence type="ECO:0000259" key="4">
    <source>
        <dbReference type="PROSITE" id="PS50026"/>
    </source>
</evidence>
<accession>F4PWR7</accession>
<keyword evidence="1" id="KW-0245">EGF-like domain</keyword>
<dbReference type="SUPFAM" id="SSF56436">
    <property type="entry name" value="C-type lectin-like"/>
    <property type="match status" value="1"/>
</dbReference>
<reference evidence="7" key="1">
    <citation type="journal article" date="2011" name="Genome Res.">
        <title>Phylogeny-wide analysis of social amoeba genomes highlights ancient origins for complex intercellular communication.</title>
        <authorList>
            <person name="Heidel A.J."/>
            <person name="Lawal H.M."/>
            <person name="Felder M."/>
            <person name="Schilde C."/>
            <person name="Helps N.R."/>
            <person name="Tunggal B."/>
            <person name="Rivero F."/>
            <person name="John U."/>
            <person name="Schleicher M."/>
            <person name="Eichinger L."/>
            <person name="Platzer M."/>
            <person name="Noegel A.A."/>
            <person name="Schaap P."/>
            <person name="Gloeckner G."/>
        </authorList>
    </citation>
    <scope>NUCLEOTIDE SEQUENCE [LARGE SCALE GENOMIC DNA]</scope>
    <source>
        <strain evidence="7">SH3</strain>
    </source>
</reference>
<dbReference type="InterPro" id="IPR000742">
    <property type="entry name" value="EGF"/>
</dbReference>
<dbReference type="EMBL" id="GL883013">
    <property type="protein sequence ID" value="EGG20431.1"/>
    <property type="molecule type" value="Genomic_DNA"/>
</dbReference>
<name>F4PWR7_CACFS</name>
<dbReference type="OrthoDB" id="20978at2759"/>
<keyword evidence="2" id="KW-0472">Membrane</keyword>
<dbReference type="InterPro" id="IPR002909">
    <property type="entry name" value="IPT_dom"/>
</dbReference>
<evidence type="ECO:0000256" key="2">
    <source>
        <dbReference type="SAM" id="Phobius"/>
    </source>
</evidence>
<feature type="chain" id="PRO_5003313371" evidence="3">
    <location>
        <begin position="34"/>
        <end position="1306"/>
    </location>
</feature>
<dbReference type="InterPro" id="IPR013783">
    <property type="entry name" value="Ig-like_fold"/>
</dbReference>
<proteinExistence type="predicted"/>
<dbReference type="Pfam" id="PF01833">
    <property type="entry name" value="TIG"/>
    <property type="match status" value="2"/>
</dbReference>
<evidence type="ECO:0000313" key="6">
    <source>
        <dbReference type="EMBL" id="EGG20431.1"/>
    </source>
</evidence>
<dbReference type="PROSITE" id="PS50041">
    <property type="entry name" value="C_TYPE_LECTIN_2"/>
    <property type="match status" value="1"/>
</dbReference>
<dbReference type="GeneID" id="14871909"/>
<dbReference type="InterPro" id="IPR001304">
    <property type="entry name" value="C-type_lectin-like"/>
</dbReference>
<evidence type="ECO:0000256" key="3">
    <source>
        <dbReference type="SAM" id="SignalP"/>
    </source>
</evidence>
<feature type="domain" description="C-type lectin" evidence="5">
    <location>
        <begin position="39"/>
        <end position="165"/>
    </location>
</feature>
<feature type="transmembrane region" description="Helical" evidence="2">
    <location>
        <begin position="1261"/>
        <end position="1285"/>
    </location>
</feature>